<feature type="domain" description="F5/8 type C" evidence="8">
    <location>
        <begin position="342"/>
        <end position="436"/>
    </location>
</feature>
<dbReference type="SMART" id="SM00209">
    <property type="entry name" value="TSP1"/>
    <property type="match status" value="1"/>
</dbReference>
<evidence type="ECO:0000256" key="6">
    <source>
        <dbReference type="PROSITE-ProRule" id="PRU00068"/>
    </source>
</evidence>
<dbReference type="PROSITE" id="PS50214">
    <property type="entry name" value="DISINTEGRIN_2"/>
    <property type="match status" value="1"/>
</dbReference>
<feature type="active site" evidence="7">
    <location>
        <position position="126"/>
    </location>
</feature>
<feature type="binding site" evidence="7">
    <location>
        <position position="129"/>
    </location>
    <ligand>
        <name>Zn(2+)</name>
        <dbReference type="ChEBI" id="CHEBI:29105"/>
        <note>catalytic</note>
    </ligand>
</feature>
<evidence type="ECO:0000259" key="11">
    <source>
        <dbReference type="PROSITE" id="PS51820"/>
    </source>
</evidence>
<keyword evidence="4" id="KW-0472">Membrane</keyword>
<dbReference type="InterPro" id="IPR008979">
    <property type="entry name" value="Galactose-bd-like_sf"/>
</dbReference>
<accession>A0ABM4BC62</accession>
<dbReference type="PANTHER" id="PTHR11905:SF159">
    <property type="entry name" value="ADAM METALLOPROTEASE"/>
    <property type="match status" value="1"/>
</dbReference>
<evidence type="ECO:0000313" key="12">
    <source>
        <dbReference type="Proteomes" id="UP001652625"/>
    </source>
</evidence>
<evidence type="ECO:0000256" key="4">
    <source>
        <dbReference type="ARBA" id="ARBA00023136"/>
    </source>
</evidence>
<feature type="domain" description="PA14" evidence="11">
    <location>
        <begin position="695"/>
        <end position="849"/>
    </location>
</feature>
<dbReference type="Pfam" id="PF00200">
    <property type="entry name" value="Disintegrin"/>
    <property type="match status" value="1"/>
</dbReference>
<dbReference type="Pfam" id="PF00754">
    <property type="entry name" value="F5_F8_type_C"/>
    <property type="match status" value="1"/>
</dbReference>
<dbReference type="Pfam" id="PF00090">
    <property type="entry name" value="TSP_1"/>
    <property type="match status" value="1"/>
</dbReference>
<feature type="domain" description="Disintegrin" evidence="9">
    <location>
        <begin position="190"/>
        <end position="283"/>
    </location>
</feature>
<evidence type="ECO:0000259" key="8">
    <source>
        <dbReference type="PROSITE" id="PS50022"/>
    </source>
</evidence>
<feature type="disulfide bond" evidence="6">
    <location>
        <begin position="255"/>
        <end position="275"/>
    </location>
</feature>
<evidence type="ECO:0000313" key="13">
    <source>
        <dbReference type="RefSeq" id="XP_065646528.1"/>
    </source>
</evidence>
<keyword evidence="7" id="KW-0479">Metal-binding</keyword>
<keyword evidence="7" id="KW-0862">Zinc</keyword>
<dbReference type="RefSeq" id="XP_065646528.1">
    <property type="nucleotide sequence ID" value="XM_065790456.1"/>
</dbReference>
<dbReference type="SUPFAM" id="SSF57552">
    <property type="entry name" value="Blood coagulation inhibitor (disintegrin)"/>
    <property type="match status" value="1"/>
</dbReference>
<organism evidence="12 13">
    <name type="scientific">Hydra vulgaris</name>
    <name type="common">Hydra</name>
    <name type="synonym">Hydra attenuata</name>
    <dbReference type="NCBI Taxonomy" id="6087"/>
    <lineage>
        <taxon>Eukaryota</taxon>
        <taxon>Metazoa</taxon>
        <taxon>Cnidaria</taxon>
        <taxon>Hydrozoa</taxon>
        <taxon>Hydroidolina</taxon>
        <taxon>Anthoathecata</taxon>
        <taxon>Aplanulata</taxon>
        <taxon>Hydridae</taxon>
        <taxon>Hydra</taxon>
    </lineage>
</organism>
<dbReference type="InterPro" id="IPR000742">
    <property type="entry name" value="EGF"/>
</dbReference>
<evidence type="ECO:0000256" key="3">
    <source>
        <dbReference type="ARBA" id="ARBA00022989"/>
    </source>
</evidence>
<dbReference type="Gene3D" id="2.20.100.10">
    <property type="entry name" value="Thrombospondin type-1 (TSP1) repeat"/>
    <property type="match status" value="1"/>
</dbReference>
<feature type="binding site" evidence="7">
    <location>
        <position position="135"/>
    </location>
    <ligand>
        <name>Zn(2+)</name>
        <dbReference type="ChEBI" id="CHEBI:29105"/>
        <note>catalytic</note>
    </ligand>
</feature>
<dbReference type="SUPFAM" id="SSF55486">
    <property type="entry name" value="Metalloproteases ('zincins'), catalytic domain"/>
    <property type="match status" value="1"/>
</dbReference>
<dbReference type="PROSITE" id="PS50215">
    <property type="entry name" value="ADAM_MEPRO"/>
    <property type="match status" value="1"/>
</dbReference>
<dbReference type="InterPro" id="IPR000421">
    <property type="entry name" value="FA58C"/>
</dbReference>
<dbReference type="Gene3D" id="2.60.120.1560">
    <property type="match status" value="1"/>
</dbReference>
<evidence type="ECO:0000256" key="7">
    <source>
        <dbReference type="PROSITE-ProRule" id="PRU00276"/>
    </source>
</evidence>
<keyword evidence="6" id="KW-1015">Disulfide bond</keyword>
<comment type="subcellular location">
    <subcellularLocation>
        <location evidence="1">Membrane</location>
        <topology evidence="1">Single-pass membrane protein</topology>
    </subcellularLocation>
</comment>
<proteinExistence type="predicted"/>
<protein>
    <submittedName>
        <fullName evidence="13">Disintegrin and metalloproteinase domain-containing protein 15-like</fullName>
    </submittedName>
</protein>
<keyword evidence="3" id="KW-1133">Transmembrane helix</keyword>
<keyword evidence="2" id="KW-0812">Transmembrane</keyword>
<dbReference type="SUPFAM" id="SSF49785">
    <property type="entry name" value="Galactose-binding domain-like"/>
    <property type="match status" value="1"/>
</dbReference>
<dbReference type="InterPro" id="IPR001762">
    <property type="entry name" value="Disintegrin_dom"/>
</dbReference>
<dbReference type="InterPro" id="IPR036436">
    <property type="entry name" value="Disintegrin_dom_sf"/>
</dbReference>
<dbReference type="PROSITE" id="PS51820">
    <property type="entry name" value="PA14"/>
    <property type="match status" value="1"/>
</dbReference>
<comment type="caution">
    <text evidence="7">Lacks conserved residue(s) required for the propagation of feature annotation.</text>
</comment>
<dbReference type="PROSITE" id="PS50092">
    <property type="entry name" value="TSP1"/>
    <property type="match status" value="1"/>
</dbReference>
<sequence length="854" mass="95613">MKKTSRLIERVLNAYFQLDRAYQAIDVRIVVVAIDIQKYAHAFTRYEDDSDKDIYSFKGYIDNVIKKTSPFKNLVFDAAMFLSYNEWPDGVVGIAFFDSICGENSINDIYFEFDNISSTVHTIGHEFGHILGFDHDEDKCDAPVICLTRRGCFMENEDKSIRPGFSNCSMEVFKKKKYTCLANLPSQPFTKVCGNGILEKDEQCDCGTIEMCERNGDNCCEPLECVFKASAQCSYKNNPDCCLPSCLFKKQGTLCREANGECDLPEYCEGDKATCPDNKSVQIVVPCGFSAKIFRGISEDAYNSVTNSVSRLSPPIIAQYLKVLPNLWNKEGLCLKLEFFGCSSDEDCDLQLTKELLISAYNASSTLGEIDNTTEKKPLSGNGWCPKDPIGSWLKINFGKKVNIKLIEMKITYLYATWYTLQYSQDGQSWEDYLDNDVDKLKFCVNEKCGSAKKHGLKCLINAGKICSGNGACTSNGTCVCNNGYSQIDNCLTKLKPINGKWSEWSNYTKCSKDCNGGIQKRYRFCSNPVPKYGGKECKGFSSSERICNDIPCPSKLAPNIATRITTSDDQFCIEPKTGDCLVPDNTVLVFRSNSSEYCKNNVSEFIFNPKTGNLMHNCSKKSVCSESGISSGSNMVVSTACEKPEVSSQIQRTIWKTLQVDMLCFNSSDNKLTSGANVQLGKCDNKKQILMHDLDMGDVTVLFYENVEDMRALKQDLNIPTYKGFVDNFDFSSSYVNHASIRMYAYFRAPVSGYYTFQVACSGICELLFTDDVSDSESATKIAGCRDSVNRYEYDAREEQVSNRINLKIANLYYLEIILVNRVFILSHASAAVVLPSGSSVAPISYEYLLRKN</sequence>
<evidence type="ECO:0000259" key="10">
    <source>
        <dbReference type="PROSITE" id="PS50215"/>
    </source>
</evidence>
<dbReference type="InterPro" id="IPR037524">
    <property type="entry name" value="PA14/GLEYA"/>
</dbReference>
<feature type="domain" description="Peptidase M12B" evidence="10">
    <location>
        <begin position="1"/>
        <end position="175"/>
    </location>
</feature>
<reference evidence="12" key="1">
    <citation type="submission" date="2025-05" db="UniProtKB">
        <authorList>
            <consortium name="RefSeq"/>
        </authorList>
    </citation>
    <scope>NUCLEOTIDE SEQUENCE [LARGE SCALE GENOMIC DNA]</scope>
</reference>
<dbReference type="Pfam" id="PF01421">
    <property type="entry name" value="Reprolysin"/>
    <property type="match status" value="1"/>
</dbReference>
<dbReference type="InterPro" id="IPR024079">
    <property type="entry name" value="MetalloPept_cat_dom_sf"/>
</dbReference>
<dbReference type="PROSITE" id="PS50022">
    <property type="entry name" value="FA58C_3"/>
    <property type="match status" value="1"/>
</dbReference>
<keyword evidence="5" id="KW-0325">Glycoprotein</keyword>
<dbReference type="PANTHER" id="PTHR11905">
    <property type="entry name" value="ADAM A DISINTEGRIN AND METALLOPROTEASE DOMAIN"/>
    <property type="match status" value="1"/>
</dbReference>
<dbReference type="Gene3D" id="3.40.390.10">
    <property type="entry name" value="Collagenase (Catalytic Domain)"/>
    <property type="match status" value="1"/>
</dbReference>
<dbReference type="InterPro" id="IPR001590">
    <property type="entry name" value="Peptidase_M12B"/>
</dbReference>
<feature type="binding site" evidence="7">
    <location>
        <position position="125"/>
    </location>
    <ligand>
        <name>Zn(2+)</name>
        <dbReference type="ChEBI" id="CHEBI:29105"/>
        <note>catalytic</note>
    </ligand>
</feature>
<evidence type="ECO:0000256" key="1">
    <source>
        <dbReference type="ARBA" id="ARBA00004167"/>
    </source>
</evidence>
<dbReference type="GeneID" id="136076849"/>
<dbReference type="PROSITE" id="PS01186">
    <property type="entry name" value="EGF_2"/>
    <property type="match status" value="1"/>
</dbReference>
<name>A0ABM4BC62_HYDVU</name>
<dbReference type="InterPro" id="IPR036383">
    <property type="entry name" value="TSP1_rpt_sf"/>
</dbReference>
<dbReference type="InterPro" id="IPR000884">
    <property type="entry name" value="TSP1_rpt"/>
</dbReference>
<evidence type="ECO:0000256" key="2">
    <source>
        <dbReference type="ARBA" id="ARBA00022692"/>
    </source>
</evidence>
<dbReference type="SMART" id="SM00050">
    <property type="entry name" value="DISIN"/>
    <property type="match status" value="1"/>
</dbReference>
<dbReference type="SUPFAM" id="SSF82895">
    <property type="entry name" value="TSP-1 type 1 repeat"/>
    <property type="match status" value="1"/>
</dbReference>
<keyword evidence="12" id="KW-1185">Reference proteome</keyword>
<evidence type="ECO:0000256" key="5">
    <source>
        <dbReference type="ARBA" id="ARBA00023180"/>
    </source>
</evidence>
<gene>
    <name evidence="13" type="primary">LOC136076849</name>
</gene>
<dbReference type="Gene3D" id="4.10.70.10">
    <property type="entry name" value="Disintegrin domain"/>
    <property type="match status" value="1"/>
</dbReference>
<dbReference type="Gene3D" id="2.60.120.260">
    <property type="entry name" value="Galactose-binding domain-like"/>
    <property type="match status" value="2"/>
</dbReference>
<evidence type="ECO:0000259" key="9">
    <source>
        <dbReference type="PROSITE" id="PS50214"/>
    </source>
</evidence>
<reference evidence="13" key="2">
    <citation type="submission" date="2025-08" db="UniProtKB">
        <authorList>
            <consortium name="RefSeq"/>
        </authorList>
    </citation>
    <scope>IDENTIFICATION</scope>
</reference>
<dbReference type="Proteomes" id="UP001652625">
    <property type="component" value="Chromosome 02"/>
</dbReference>